<evidence type="ECO:0000313" key="2">
    <source>
        <dbReference type="EMBL" id="OQV22238.1"/>
    </source>
</evidence>
<gene>
    <name evidence="2" type="ORF">BV898_03740</name>
</gene>
<comment type="caution">
    <text evidence="2">The sequence shown here is derived from an EMBL/GenBank/DDBJ whole genome shotgun (WGS) entry which is preliminary data.</text>
</comment>
<feature type="transmembrane region" description="Helical" evidence="1">
    <location>
        <begin position="6"/>
        <end position="28"/>
    </location>
</feature>
<dbReference type="Proteomes" id="UP000192578">
    <property type="component" value="Unassembled WGS sequence"/>
</dbReference>
<evidence type="ECO:0000313" key="3">
    <source>
        <dbReference type="Proteomes" id="UP000192578"/>
    </source>
</evidence>
<dbReference type="OrthoDB" id="10053566at2759"/>
<proteinExistence type="predicted"/>
<accession>A0A1W0X482</accession>
<keyword evidence="1" id="KW-0472">Membrane</keyword>
<keyword evidence="3" id="KW-1185">Reference proteome</keyword>
<keyword evidence="1" id="KW-0812">Transmembrane</keyword>
<organism evidence="2 3">
    <name type="scientific">Hypsibius exemplaris</name>
    <name type="common">Freshwater tardigrade</name>
    <dbReference type="NCBI Taxonomy" id="2072580"/>
    <lineage>
        <taxon>Eukaryota</taxon>
        <taxon>Metazoa</taxon>
        <taxon>Ecdysozoa</taxon>
        <taxon>Tardigrada</taxon>
        <taxon>Eutardigrada</taxon>
        <taxon>Parachela</taxon>
        <taxon>Hypsibioidea</taxon>
        <taxon>Hypsibiidae</taxon>
        <taxon>Hypsibius</taxon>
    </lineage>
</organism>
<dbReference type="EMBL" id="MTYJ01000018">
    <property type="protein sequence ID" value="OQV22238.1"/>
    <property type="molecule type" value="Genomic_DNA"/>
</dbReference>
<keyword evidence="1" id="KW-1133">Transmembrane helix</keyword>
<protein>
    <submittedName>
        <fullName evidence="2">Uncharacterized protein</fullName>
    </submittedName>
</protein>
<dbReference type="AlphaFoldDB" id="A0A1W0X482"/>
<sequence length="342" mass="36467">MADSHLTVLVTLIFIIIYDLAVPVATVVPRPSYARYLRRWSCVSPLIRQASFNATNCAYWTAFCRNDSSLTIWPEQRSLVGKFLCIPGDPPYAFGNSSYGQCTPFTFIGISQVPTVTNPSGVTQVTVPCNFPANTLITGTATPKLLASPLPATVVSPYVWYLTVVASSNGDFSPNYIAPDGSGGFKTTGVRPPFDTVQIISVLVQDTLTDFISNAINITFVLKTCSLRITGPASFQICNSLLTGTTIPSASYLIAPVPPGPGTGTTTTIFWDDPVLVSSTNGDTTNYLKSQQGGTYQIPNTITTAPDITEVQVYTITATDTAAGSNFVPVTRTITVILNAGC</sequence>
<evidence type="ECO:0000256" key="1">
    <source>
        <dbReference type="SAM" id="Phobius"/>
    </source>
</evidence>
<reference evidence="3" key="1">
    <citation type="submission" date="2017-01" db="EMBL/GenBank/DDBJ databases">
        <title>Comparative genomics of anhydrobiosis in the tardigrade Hypsibius dujardini.</title>
        <authorList>
            <person name="Yoshida Y."/>
            <person name="Koutsovoulos G."/>
            <person name="Laetsch D."/>
            <person name="Stevens L."/>
            <person name="Kumar S."/>
            <person name="Horikawa D."/>
            <person name="Ishino K."/>
            <person name="Komine S."/>
            <person name="Tomita M."/>
            <person name="Blaxter M."/>
            <person name="Arakawa K."/>
        </authorList>
    </citation>
    <scope>NUCLEOTIDE SEQUENCE [LARGE SCALE GENOMIC DNA]</scope>
    <source>
        <strain evidence="3">Z151</strain>
    </source>
</reference>
<name>A0A1W0X482_HYPEX</name>